<feature type="transmembrane region" description="Helical" evidence="1">
    <location>
        <begin position="71"/>
        <end position="93"/>
    </location>
</feature>
<organism evidence="2 3">
    <name type="scientific">Thermaerobacter composti</name>
    <dbReference type="NCBI Taxonomy" id="554949"/>
    <lineage>
        <taxon>Bacteria</taxon>
        <taxon>Bacillati</taxon>
        <taxon>Bacillota</taxon>
        <taxon>Clostridia</taxon>
        <taxon>Eubacteriales</taxon>
        <taxon>Clostridiales Family XVII. Incertae Sedis</taxon>
        <taxon>Thermaerobacter</taxon>
    </lineage>
</organism>
<reference evidence="2 3" key="1">
    <citation type="submission" date="2023-08" db="EMBL/GenBank/DDBJ databases">
        <title>Genome sequence of Thermaerobacter compostii strain Ins1, a spore-forming filamentous bacterium isolated from a deep geothermal reservoir.</title>
        <authorList>
            <person name="Bregnard D."/>
            <person name="Gonzalez D."/>
            <person name="Junier P."/>
        </authorList>
    </citation>
    <scope>NUCLEOTIDE SEQUENCE [LARGE SCALE GENOMIC DNA]</scope>
    <source>
        <strain evidence="2 3">Ins1</strain>
    </source>
</reference>
<dbReference type="Proteomes" id="UP001304683">
    <property type="component" value="Chromosome"/>
</dbReference>
<gene>
    <name evidence="2" type="ORF">Q5761_10605</name>
</gene>
<feature type="transmembrane region" description="Helical" evidence="1">
    <location>
        <begin position="39"/>
        <end position="59"/>
    </location>
</feature>
<protein>
    <submittedName>
        <fullName evidence="2">Uncharacterized protein</fullName>
    </submittedName>
</protein>
<name>A0ABZ0QN24_9FIRM</name>
<keyword evidence="1" id="KW-1133">Transmembrane helix</keyword>
<accession>A0ABZ0QN24</accession>
<dbReference type="EMBL" id="CP132508">
    <property type="protein sequence ID" value="WPD18801.1"/>
    <property type="molecule type" value="Genomic_DNA"/>
</dbReference>
<keyword evidence="1" id="KW-0812">Transmembrane</keyword>
<evidence type="ECO:0000313" key="3">
    <source>
        <dbReference type="Proteomes" id="UP001304683"/>
    </source>
</evidence>
<feature type="transmembrane region" description="Helical" evidence="1">
    <location>
        <begin position="113"/>
        <end position="136"/>
    </location>
</feature>
<evidence type="ECO:0000256" key="1">
    <source>
        <dbReference type="SAM" id="Phobius"/>
    </source>
</evidence>
<evidence type="ECO:0000313" key="2">
    <source>
        <dbReference type="EMBL" id="WPD18801.1"/>
    </source>
</evidence>
<keyword evidence="1" id="KW-0472">Membrane</keyword>
<proteinExistence type="predicted"/>
<dbReference type="RefSeq" id="WP_318750576.1">
    <property type="nucleotide sequence ID" value="NZ_CP132508.1"/>
</dbReference>
<keyword evidence="3" id="KW-1185">Reference proteome</keyword>
<sequence>MAAILRLVLSVVVWLAGLTATRAVLEPVVRQGGEAFPQLAWPALAVALLGATGAYGILAMGWGRWMDGRSAWLRIPVAVVWAGVAALALLAAVRGIVRVDPATGAAPTAPALLLALLGSQPAWAAGLLLALAGATLGARPPERRRRLGGGPPRFG</sequence>